<dbReference type="GO" id="GO:0005549">
    <property type="term" value="F:odorant binding"/>
    <property type="evidence" value="ECO:0007669"/>
    <property type="project" value="InterPro"/>
</dbReference>
<keyword evidence="2" id="KW-0813">Transport</keyword>
<feature type="disulfide bond" evidence="3">
    <location>
        <begin position="119"/>
        <end position="139"/>
    </location>
</feature>
<dbReference type="InterPro" id="IPR036728">
    <property type="entry name" value="PBP_GOBP_sf"/>
</dbReference>
<dbReference type="PRINTS" id="PR00484">
    <property type="entry name" value="PBPGOBP"/>
</dbReference>
<reference evidence="5" key="1">
    <citation type="journal article" date="2018" name="Comp. Biochem. Physiol. Part D Genomics Proteomics">
        <title>Analysis of the grapevine moth Lobesia botrana antennal transcriptome and expression of odorant-binding and chemosensory proteins.</title>
        <authorList>
            <person name="Rojas V."/>
            <person name="Jimenez H."/>
            <person name="Palma-Millanao R."/>
            <person name="Gonzalez-Gonzalez A."/>
            <person name="Machuca J."/>
            <person name="Godoy R."/>
            <person name="Ceballos R."/>
            <person name="Mutis A."/>
            <person name="Venthur H."/>
        </authorList>
    </citation>
    <scope>NUCLEOTIDE SEQUENCE</scope>
</reference>
<dbReference type="SUPFAM" id="SSF47565">
    <property type="entry name" value="Insect pheromone/odorant-binding proteins"/>
    <property type="match status" value="1"/>
</dbReference>
<protein>
    <submittedName>
        <fullName evidence="5">Odorant-binding protein PBP1</fullName>
    </submittedName>
</protein>
<sequence>MFKLNKLLLVAMVCGAVRLADSSKEVVKDMSVNFKKALDVCIAEMNLPDTIFIDFINFWKEDYVITNRDTGCAIMCLSTKLEIVDPDLKLHHGNANDFVTQNGADEALAKELVNIIHVCETNLPQFDDGCLKVLEWAKCFKAEIHKKGMAPSMEVAAGEMLAEV</sequence>
<proteinExistence type="evidence at transcript level"/>
<dbReference type="PIRSF" id="PIRSF015604">
    <property type="entry name" value="Odorant/phero_bd"/>
    <property type="match status" value="1"/>
</dbReference>
<organism evidence="5">
    <name type="scientific">Lobesia botrana</name>
    <dbReference type="NCBI Taxonomy" id="209534"/>
    <lineage>
        <taxon>Eukaryota</taxon>
        <taxon>Metazoa</taxon>
        <taxon>Ecdysozoa</taxon>
        <taxon>Arthropoda</taxon>
        <taxon>Hexapoda</taxon>
        <taxon>Insecta</taxon>
        <taxon>Pterygota</taxon>
        <taxon>Neoptera</taxon>
        <taxon>Endopterygota</taxon>
        <taxon>Lepidoptera</taxon>
        <taxon>Glossata</taxon>
        <taxon>Ditrysia</taxon>
        <taxon>Tortricoidea</taxon>
        <taxon>Tortricidae</taxon>
        <taxon>Olethreutinae</taxon>
        <taxon>Olethreutini</taxon>
        <taxon>Lobesia</taxon>
    </lineage>
</organism>
<feature type="signal peptide" evidence="4">
    <location>
        <begin position="1"/>
        <end position="22"/>
    </location>
</feature>
<evidence type="ECO:0000256" key="4">
    <source>
        <dbReference type="SAM" id="SignalP"/>
    </source>
</evidence>
<feature type="chain" id="PRO_5016855726" evidence="4">
    <location>
        <begin position="23"/>
        <end position="164"/>
    </location>
</feature>
<name>A0A345BES4_9NEOP</name>
<dbReference type="InterPro" id="IPR006170">
    <property type="entry name" value="PBP/GOBP"/>
</dbReference>
<dbReference type="CDD" id="cd23992">
    <property type="entry name" value="PBP_GOBP"/>
    <property type="match status" value="1"/>
</dbReference>
<dbReference type="EMBL" id="MG788230">
    <property type="protein sequence ID" value="AXF48748.1"/>
    <property type="molecule type" value="mRNA"/>
</dbReference>
<feature type="disulfide bond" evidence="3">
    <location>
        <begin position="41"/>
        <end position="76"/>
    </location>
</feature>
<keyword evidence="3" id="KW-1015">Disulfide bond</keyword>
<evidence type="ECO:0000256" key="2">
    <source>
        <dbReference type="ARBA" id="ARBA00022448"/>
    </source>
</evidence>
<evidence type="ECO:0000256" key="1">
    <source>
        <dbReference type="ARBA" id="ARBA00008098"/>
    </source>
</evidence>
<dbReference type="SMART" id="SM00708">
    <property type="entry name" value="PhBP"/>
    <property type="match status" value="1"/>
</dbReference>
<keyword evidence="4" id="KW-0732">Signal</keyword>
<dbReference type="Pfam" id="PF01395">
    <property type="entry name" value="PBP_GOBP"/>
    <property type="match status" value="1"/>
</dbReference>
<comment type="similarity">
    <text evidence="1">Belongs to the PBP/GOBP family.</text>
</comment>
<dbReference type="InterPro" id="IPR006072">
    <property type="entry name" value="Odorant/phero-bd_Lep"/>
</dbReference>
<evidence type="ECO:0000313" key="5">
    <source>
        <dbReference type="EMBL" id="AXF48748.1"/>
    </source>
</evidence>
<dbReference type="Gene3D" id="1.10.238.20">
    <property type="entry name" value="Pheromone/general odorant binding protein domain"/>
    <property type="match status" value="1"/>
</dbReference>
<feature type="disulfide bond" evidence="3">
    <location>
        <begin position="72"/>
        <end position="130"/>
    </location>
</feature>
<accession>A0A345BES4</accession>
<dbReference type="AlphaFoldDB" id="A0A345BES4"/>
<evidence type="ECO:0000256" key="3">
    <source>
        <dbReference type="PIRSR" id="PIRSR015604-1"/>
    </source>
</evidence>